<organism evidence="1 2">
    <name type="scientific">Mycena metata</name>
    <dbReference type="NCBI Taxonomy" id="1033252"/>
    <lineage>
        <taxon>Eukaryota</taxon>
        <taxon>Fungi</taxon>
        <taxon>Dikarya</taxon>
        <taxon>Basidiomycota</taxon>
        <taxon>Agaricomycotina</taxon>
        <taxon>Agaricomycetes</taxon>
        <taxon>Agaricomycetidae</taxon>
        <taxon>Agaricales</taxon>
        <taxon>Marasmiineae</taxon>
        <taxon>Mycenaceae</taxon>
        <taxon>Mycena</taxon>
    </lineage>
</organism>
<dbReference type="InterPro" id="IPR042859">
    <property type="entry name" value="NOL11"/>
</dbReference>
<evidence type="ECO:0000313" key="1">
    <source>
        <dbReference type="EMBL" id="KAJ7771604.1"/>
    </source>
</evidence>
<dbReference type="GO" id="GO:0005730">
    <property type="term" value="C:nucleolus"/>
    <property type="evidence" value="ECO:0007669"/>
    <property type="project" value="TreeGrafter"/>
</dbReference>
<dbReference type="PANTHER" id="PTHR15633">
    <property type="entry name" value="NUCLEOLAR PROTEIN 11"/>
    <property type="match status" value="1"/>
</dbReference>
<accession>A0AAD7NRG4</accession>
<proteinExistence type="predicted"/>
<keyword evidence="2" id="KW-1185">Reference proteome</keyword>
<protein>
    <submittedName>
        <fullName evidence="1">Uncharacterized protein</fullName>
    </submittedName>
</protein>
<dbReference type="Proteomes" id="UP001215598">
    <property type="component" value="Unassembled WGS sequence"/>
</dbReference>
<name>A0AAD7NRG4_9AGAR</name>
<dbReference type="AlphaFoldDB" id="A0AAD7NRG4"/>
<sequence>MDANIGEPFHLASYGVTQRLNKSKAGKSSRPSANVFATHEKFASGSSDGYVTVTAQGDGVHVLDLSTLHPVISHTLGPSTSFSCPSVTLNAQEGPQNTYTTYAAIASSADVSAEDCGRTIWKWRENLSSNAEDRASQKKKAAVMPHPISELYACNSIPPRLVVLSPAGDLTVVDADLKIQGTVPPPPGGTAILKSFVFPRESSSFLSGLSSSTVIVLLEHHSQDATTSFRILDVSGDGEAREVVNTKIPVKSDQIANVSCSPSGYLSILTRDGIWNSFQIESKSDGISVYSAAQPLQLAPKSFTFLGKPTDASLDEEISILALNTSLVLLAGMTSSPSRNIVLLIWDLQFSVLLASHVLAIPSTHSQLPKLSITLRFITATSPQALLILSSPASHAQAKSTTPTRSNVLVVPLTVPLMSTIGNAMGRAAAGAQWLVQPNATDTLGPSRAEVLAAVQKSMADNQPQAAEKAFFDWEKSEQGPGGEDAGSAEAPQPVTLGHSFVRDLLTALLQPAKPSNTYSSVLVRHLLQRRVVSASMVDGGNLLAALKLRHDWTSIELCTTTVTDLSEADLMFILQHVAQHHRQTTGATDAMDLDPPTLGAIPKLPTFLNACVRYQTAPAAMRAAMHQYLTQPEDVVAVLEVLDGWVARWKIAQVVTLPPKTSLRKDDHGVVVLKDGWQKDPTEYPPLMKVLSFMQTTLDASFLALLQHTPAHPILHKVLSRIEPEIQLTEQIDLLRGPLELFARAQAKAVRDGKEGKKEQVGDWRQRRRLAHERQAMAVDRVYQLEELVL</sequence>
<dbReference type="GO" id="GO:0003723">
    <property type="term" value="F:RNA binding"/>
    <property type="evidence" value="ECO:0007669"/>
    <property type="project" value="TreeGrafter"/>
</dbReference>
<dbReference type="PANTHER" id="PTHR15633:SF2">
    <property type="entry name" value="NUCLEOLAR PROTEIN 11"/>
    <property type="match status" value="1"/>
</dbReference>
<dbReference type="GO" id="GO:0030490">
    <property type="term" value="P:maturation of SSU-rRNA"/>
    <property type="evidence" value="ECO:0007669"/>
    <property type="project" value="InterPro"/>
</dbReference>
<dbReference type="EMBL" id="JARKIB010000015">
    <property type="protein sequence ID" value="KAJ7771604.1"/>
    <property type="molecule type" value="Genomic_DNA"/>
</dbReference>
<reference evidence="1" key="1">
    <citation type="submission" date="2023-03" db="EMBL/GenBank/DDBJ databases">
        <title>Massive genome expansion in bonnet fungi (Mycena s.s.) driven by repeated elements and novel gene families across ecological guilds.</title>
        <authorList>
            <consortium name="Lawrence Berkeley National Laboratory"/>
            <person name="Harder C.B."/>
            <person name="Miyauchi S."/>
            <person name="Viragh M."/>
            <person name="Kuo A."/>
            <person name="Thoen E."/>
            <person name="Andreopoulos B."/>
            <person name="Lu D."/>
            <person name="Skrede I."/>
            <person name="Drula E."/>
            <person name="Henrissat B."/>
            <person name="Morin E."/>
            <person name="Kohler A."/>
            <person name="Barry K."/>
            <person name="LaButti K."/>
            <person name="Morin E."/>
            <person name="Salamov A."/>
            <person name="Lipzen A."/>
            <person name="Mereny Z."/>
            <person name="Hegedus B."/>
            <person name="Baldrian P."/>
            <person name="Stursova M."/>
            <person name="Weitz H."/>
            <person name="Taylor A."/>
            <person name="Grigoriev I.V."/>
            <person name="Nagy L.G."/>
            <person name="Martin F."/>
            <person name="Kauserud H."/>
        </authorList>
    </citation>
    <scope>NUCLEOTIDE SEQUENCE</scope>
    <source>
        <strain evidence="1">CBHHK182m</strain>
    </source>
</reference>
<gene>
    <name evidence="1" type="ORF">B0H16DRAFT_1364249</name>
</gene>
<comment type="caution">
    <text evidence="1">The sequence shown here is derived from an EMBL/GenBank/DDBJ whole genome shotgun (WGS) entry which is preliminary data.</text>
</comment>
<evidence type="ECO:0000313" key="2">
    <source>
        <dbReference type="Proteomes" id="UP001215598"/>
    </source>
</evidence>